<organism evidence="1 2">
    <name type="scientific">Dendrolimus kikuchii</name>
    <dbReference type="NCBI Taxonomy" id="765133"/>
    <lineage>
        <taxon>Eukaryota</taxon>
        <taxon>Metazoa</taxon>
        <taxon>Ecdysozoa</taxon>
        <taxon>Arthropoda</taxon>
        <taxon>Hexapoda</taxon>
        <taxon>Insecta</taxon>
        <taxon>Pterygota</taxon>
        <taxon>Neoptera</taxon>
        <taxon>Endopterygota</taxon>
        <taxon>Lepidoptera</taxon>
        <taxon>Glossata</taxon>
        <taxon>Ditrysia</taxon>
        <taxon>Bombycoidea</taxon>
        <taxon>Lasiocampidae</taxon>
        <taxon>Dendrolimus</taxon>
    </lineage>
</organism>
<accession>A0ACC1D4Y1</accession>
<evidence type="ECO:0000313" key="2">
    <source>
        <dbReference type="Proteomes" id="UP000824533"/>
    </source>
</evidence>
<gene>
    <name evidence="1" type="ORF">K1T71_005691</name>
</gene>
<dbReference type="Proteomes" id="UP000824533">
    <property type="component" value="Linkage Group LG09"/>
</dbReference>
<dbReference type="EMBL" id="CM034395">
    <property type="protein sequence ID" value="KAJ0178916.1"/>
    <property type="molecule type" value="Genomic_DNA"/>
</dbReference>
<evidence type="ECO:0000313" key="1">
    <source>
        <dbReference type="EMBL" id="KAJ0178916.1"/>
    </source>
</evidence>
<name>A0ACC1D4Y1_9NEOP</name>
<keyword evidence="2" id="KW-1185">Reference proteome</keyword>
<proteinExistence type="predicted"/>
<comment type="caution">
    <text evidence="1">The sequence shown here is derived from an EMBL/GenBank/DDBJ whole genome shotgun (WGS) entry which is preliminary data.</text>
</comment>
<reference evidence="1 2" key="1">
    <citation type="journal article" date="2021" name="Front. Genet.">
        <title>Chromosome-Level Genome Assembly Reveals Significant Gene Expansion in the Toll and IMD Signaling Pathways of Dendrolimus kikuchii.</title>
        <authorList>
            <person name="Zhou J."/>
            <person name="Wu P."/>
            <person name="Xiong Z."/>
            <person name="Liu N."/>
            <person name="Zhao N."/>
            <person name="Ji M."/>
            <person name="Qiu Y."/>
            <person name="Yang B."/>
        </authorList>
    </citation>
    <scope>NUCLEOTIDE SEQUENCE [LARGE SCALE GENOMIC DNA]</scope>
    <source>
        <strain evidence="1">Ann1</strain>
    </source>
</reference>
<sequence>MCNLDSNIIHRSCKKTIQNMADKLNEYQGVTGRLHCVRDKYKERISRWRESHPRGIRDLLSETLFGIPNSDVPPERVWQDSEYSDLFRRKSRIELMRISAAVMGIEFSYAGETAFVSPTLLQIGVPHQQMTLVWALSPLIGFFMTPLLGSLSDRCRSRFGRRRPFIVLMSIGVLLGLILVPNGEAIGYALGDDMPANKTETPAVLGPRSTVLENDSQNYHPWGVLFTVLGTVFLDFDADACQSPARAYLLDVTVPEDHAKGLSTFTVMAGLGGFMGYALGGINWDETSLGELFGGHVRAVFTLITIIFVVCVSATVTSFKEIPLDELKEQEAFRQQAQNERAQESFDEEQGLEKSTRKENISYGSLNQAEAPPPLITESHSGEPLSLSHYLRSIVVMPVSLRVVCLTNLFCWMAHVCYSLYFTDFVGEAVFGGNPAALVGSESRTNYEAGVRFGCWGMAMYSLSCACYSTIIEKLIKRLGAKKVYVGGLCTYSCGMFLLCAARAPFAVLLFSWTAGVMYSTLFTMPYLLVAHYHATGLWDNNGGGCGQERGIGTDVAVVSSCVFVAQLLVSVIMGFAVKASGSTAAVVAVAAALAAAAAFSATKITYLDL</sequence>
<protein>
    <submittedName>
        <fullName evidence="1">Uncharacterized protein</fullName>
    </submittedName>
</protein>